<reference evidence="9" key="1">
    <citation type="submission" date="2017-09" db="EMBL/GenBank/DDBJ databases">
        <title>Depth-based differentiation of microbial function through sediment-hosted aquifers and enrichment of novel symbionts in the deep terrestrial subsurface.</title>
        <authorList>
            <person name="Probst A.J."/>
            <person name="Ladd B."/>
            <person name="Jarett J.K."/>
            <person name="Geller-Mcgrath D.E."/>
            <person name="Sieber C.M.K."/>
            <person name="Emerson J.B."/>
            <person name="Anantharaman K."/>
            <person name="Thomas B.C."/>
            <person name="Malmstrom R."/>
            <person name="Stieglmeier M."/>
            <person name="Klingl A."/>
            <person name="Woyke T."/>
            <person name="Ryan C.M."/>
            <person name="Banfield J.F."/>
        </authorList>
    </citation>
    <scope>NUCLEOTIDE SEQUENCE [LARGE SCALE GENOMIC DNA]</scope>
</reference>
<dbReference type="SUPFAM" id="SSF52833">
    <property type="entry name" value="Thioredoxin-like"/>
    <property type="match status" value="1"/>
</dbReference>
<keyword evidence="4" id="KW-1015">Disulfide bond</keyword>
<dbReference type="InterPro" id="IPR036249">
    <property type="entry name" value="Thioredoxin-like_sf"/>
</dbReference>
<evidence type="ECO:0000313" key="9">
    <source>
        <dbReference type="Proteomes" id="UP000229344"/>
    </source>
</evidence>
<dbReference type="EMBL" id="PFBI01000006">
    <property type="protein sequence ID" value="PIR84293.1"/>
    <property type="molecule type" value="Genomic_DNA"/>
</dbReference>
<dbReference type="Pfam" id="PF13462">
    <property type="entry name" value="Thioredoxin_4"/>
    <property type="match status" value="1"/>
</dbReference>
<dbReference type="InterPro" id="IPR013766">
    <property type="entry name" value="Thioredoxin_domain"/>
</dbReference>
<feature type="transmembrane region" description="Helical" evidence="6">
    <location>
        <begin position="6"/>
        <end position="25"/>
    </location>
</feature>
<keyword evidence="5" id="KW-0676">Redox-active center</keyword>
<evidence type="ECO:0000256" key="5">
    <source>
        <dbReference type="ARBA" id="ARBA00023284"/>
    </source>
</evidence>
<dbReference type="Proteomes" id="UP000229344">
    <property type="component" value="Unassembled WGS sequence"/>
</dbReference>
<name>A0A2H0UCY9_9BACT</name>
<evidence type="ECO:0000259" key="7">
    <source>
        <dbReference type="PROSITE" id="PS51352"/>
    </source>
</evidence>
<evidence type="ECO:0000256" key="1">
    <source>
        <dbReference type="ARBA" id="ARBA00005791"/>
    </source>
</evidence>
<feature type="domain" description="Thioredoxin" evidence="7">
    <location>
        <begin position="35"/>
        <end position="229"/>
    </location>
</feature>
<protein>
    <submittedName>
        <fullName evidence="8">Disulfide bond formation protein DsbA</fullName>
    </submittedName>
</protein>
<sequence length="236" mass="25511">MEKNPFAVPIAIIIAAGLLAGAIYFSGKQNSANTANDGDSSPSEEITIPPVTEADHILGNPNAPIMIVEYSDYDCPFCKNFHETMKKIMDDYGAGGKVAWVYRYFPLQQLHPNAPELAVSAECVAELGGNDAFWKFSDLVFSERDTNEQTDMTRVPEFVAAAGVDTTAFQECLDSGRYKSLVEQQFNDAVAAGGRGTPYPIVVVGDQKGTIQGAQPYSVVKQMIDTLIAQLDNSGN</sequence>
<dbReference type="PANTHER" id="PTHR13887">
    <property type="entry name" value="GLUTATHIONE S-TRANSFERASE KAPPA"/>
    <property type="match status" value="1"/>
</dbReference>
<dbReference type="PANTHER" id="PTHR13887:SF14">
    <property type="entry name" value="DISULFIDE BOND FORMATION PROTEIN D"/>
    <property type="match status" value="1"/>
</dbReference>
<dbReference type="PROSITE" id="PS51352">
    <property type="entry name" value="THIOREDOXIN_2"/>
    <property type="match status" value="1"/>
</dbReference>
<dbReference type="GO" id="GO:0016491">
    <property type="term" value="F:oxidoreductase activity"/>
    <property type="evidence" value="ECO:0007669"/>
    <property type="project" value="UniProtKB-KW"/>
</dbReference>
<dbReference type="AlphaFoldDB" id="A0A2H0UCY9"/>
<evidence type="ECO:0000256" key="3">
    <source>
        <dbReference type="ARBA" id="ARBA00023002"/>
    </source>
</evidence>
<comment type="caution">
    <text evidence="8">The sequence shown here is derived from an EMBL/GenBank/DDBJ whole genome shotgun (WGS) entry which is preliminary data.</text>
</comment>
<evidence type="ECO:0000256" key="4">
    <source>
        <dbReference type="ARBA" id="ARBA00023157"/>
    </source>
</evidence>
<keyword evidence="6" id="KW-1133">Transmembrane helix</keyword>
<evidence type="ECO:0000256" key="2">
    <source>
        <dbReference type="ARBA" id="ARBA00022729"/>
    </source>
</evidence>
<keyword evidence="6" id="KW-0472">Membrane</keyword>
<proteinExistence type="inferred from homology"/>
<keyword evidence="3" id="KW-0560">Oxidoreductase</keyword>
<evidence type="ECO:0000256" key="6">
    <source>
        <dbReference type="SAM" id="Phobius"/>
    </source>
</evidence>
<keyword evidence="2" id="KW-0732">Signal</keyword>
<dbReference type="Gene3D" id="3.40.30.10">
    <property type="entry name" value="Glutaredoxin"/>
    <property type="match status" value="1"/>
</dbReference>
<dbReference type="InterPro" id="IPR012336">
    <property type="entry name" value="Thioredoxin-like_fold"/>
</dbReference>
<gene>
    <name evidence="8" type="ORF">COU16_01710</name>
</gene>
<evidence type="ECO:0000313" key="8">
    <source>
        <dbReference type="EMBL" id="PIR84293.1"/>
    </source>
</evidence>
<accession>A0A2H0UCY9</accession>
<keyword evidence="6" id="KW-0812">Transmembrane</keyword>
<organism evidence="8 9">
    <name type="scientific">Candidatus Kaiserbacteria bacterium CG10_big_fil_rev_8_21_14_0_10_47_16</name>
    <dbReference type="NCBI Taxonomy" id="1974608"/>
    <lineage>
        <taxon>Bacteria</taxon>
        <taxon>Candidatus Kaiseribacteriota</taxon>
    </lineage>
</organism>
<comment type="similarity">
    <text evidence="1">Belongs to the thioredoxin family. DsbA subfamily.</text>
</comment>